<dbReference type="AlphaFoldDB" id="A0AAJ7LV59"/>
<accession>A0AAJ7LV59</accession>
<dbReference type="GeneID" id="108883198"/>
<dbReference type="KEGG" id="lcf:108883198"/>
<gene>
    <name evidence="3" type="primary">LOC108883198</name>
</gene>
<dbReference type="Proteomes" id="UP000694890">
    <property type="component" value="Linkage group LG15"/>
</dbReference>
<reference evidence="3" key="1">
    <citation type="submission" date="2025-08" db="UniProtKB">
        <authorList>
            <consortium name="RefSeq"/>
        </authorList>
    </citation>
    <scope>IDENTIFICATION</scope>
    <source>
        <tissue evidence="3">Brain</tissue>
    </source>
</reference>
<feature type="compositionally biased region" description="Basic residues" evidence="1">
    <location>
        <begin position="295"/>
        <end position="304"/>
    </location>
</feature>
<organism evidence="2 3">
    <name type="scientific">Lates calcarifer</name>
    <name type="common">Barramundi</name>
    <name type="synonym">Holocentrus calcarifer</name>
    <dbReference type="NCBI Taxonomy" id="8187"/>
    <lineage>
        <taxon>Eukaryota</taxon>
        <taxon>Metazoa</taxon>
        <taxon>Chordata</taxon>
        <taxon>Craniata</taxon>
        <taxon>Vertebrata</taxon>
        <taxon>Euteleostomi</taxon>
        <taxon>Actinopterygii</taxon>
        <taxon>Neopterygii</taxon>
        <taxon>Teleostei</taxon>
        <taxon>Neoteleostei</taxon>
        <taxon>Acanthomorphata</taxon>
        <taxon>Carangaria</taxon>
        <taxon>Carangaria incertae sedis</taxon>
        <taxon>Centropomidae</taxon>
        <taxon>Lates</taxon>
    </lineage>
</organism>
<proteinExistence type="predicted"/>
<feature type="region of interest" description="Disordered" evidence="1">
    <location>
        <begin position="205"/>
        <end position="330"/>
    </location>
</feature>
<feature type="compositionally biased region" description="Polar residues" evidence="1">
    <location>
        <begin position="52"/>
        <end position="61"/>
    </location>
</feature>
<feature type="compositionally biased region" description="Basic and acidic residues" evidence="1">
    <location>
        <begin position="34"/>
        <end position="51"/>
    </location>
</feature>
<feature type="region of interest" description="Disordered" evidence="1">
    <location>
        <begin position="1"/>
        <end position="166"/>
    </location>
</feature>
<feature type="compositionally biased region" description="Polar residues" evidence="1">
    <location>
        <begin position="320"/>
        <end position="330"/>
    </location>
</feature>
<evidence type="ECO:0000256" key="1">
    <source>
        <dbReference type="SAM" id="MobiDB-lite"/>
    </source>
</evidence>
<evidence type="ECO:0000313" key="3">
    <source>
        <dbReference type="RefSeq" id="XP_018531633.1"/>
    </source>
</evidence>
<sequence>MSSTSKEAPSYTGNIKPVRKMTRDTFEASLSGERSPEPERKRMEMNSKKVSSEATPSTSKAKPQRKRITATFVKQRKNKRMMPHIPRQAPSEGPSNTAADKPARKRTRATLEAAHSGSRNLDSTSPERKKMNPGGAQTHKELLQNYKEAPTEATASTSQAKPQRKRTWATFIASYSGIKRLDTGSPERKKLKMSLYEVKTITGLPQNSKEASTEATSSTDRAKPQRKRTWATFITSHTGIRRYDTGSPERKKKKMSLDEVETQTATLHNSHQASSSKANGSEIGEAPDCSSPKTKTGRKGRGRSKSVDWLRTRRKVYQMQKPSVTLRRSW</sequence>
<feature type="compositionally biased region" description="Basic residues" evidence="1">
    <location>
        <begin position="62"/>
        <end position="82"/>
    </location>
</feature>
<protein>
    <submittedName>
        <fullName evidence="3">Uncharacterized protein LOC108883198</fullName>
    </submittedName>
</protein>
<evidence type="ECO:0000313" key="2">
    <source>
        <dbReference type="Proteomes" id="UP000694890"/>
    </source>
</evidence>
<name>A0AAJ7LV59_LATCA</name>
<feature type="compositionally biased region" description="Polar residues" evidence="1">
    <location>
        <begin position="262"/>
        <end position="279"/>
    </location>
</feature>
<feature type="compositionally biased region" description="Polar residues" evidence="1">
    <location>
        <begin position="1"/>
        <end position="13"/>
    </location>
</feature>
<dbReference type="RefSeq" id="XP_018531633.1">
    <property type="nucleotide sequence ID" value="XM_018676117.2"/>
</dbReference>